<reference evidence="2" key="1">
    <citation type="submission" date="2022-03" db="EMBL/GenBank/DDBJ databases">
        <authorList>
            <person name="Tunstrom K."/>
        </authorList>
    </citation>
    <scope>NUCLEOTIDE SEQUENCE</scope>
</reference>
<protein>
    <recommendedName>
        <fullName evidence="1">Transposable element P transposase-like RNase H C-terminal domain-containing protein</fullName>
    </recommendedName>
</protein>
<dbReference type="EMBL" id="CAKOGL010000007">
    <property type="protein sequence ID" value="CAH2088433.1"/>
    <property type="molecule type" value="Genomic_DNA"/>
</dbReference>
<comment type="caution">
    <text evidence="2">The sequence shown here is derived from an EMBL/GenBank/DDBJ whole genome shotgun (WGS) entry which is preliminary data.</text>
</comment>
<dbReference type="Pfam" id="PF21789">
    <property type="entry name" value="TNP-like_RNaseH_C"/>
    <property type="match status" value="1"/>
</dbReference>
<dbReference type="AlphaFoldDB" id="A0AAU9TP07"/>
<dbReference type="PANTHER" id="PTHR47577:SF2">
    <property type="entry name" value="THAP DOMAIN CONTAINING 9"/>
    <property type="match status" value="1"/>
</dbReference>
<keyword evidence="3" id="KW-1185">Reference proteome</keyword>
<accession>A0AAU9TP07</accession>
<name>A0AAU9TP07_EUPED</name>
<dbReference type="PANTHER" id="PTHR47577">
    <property type="entry name" value="THAP DOMAIN-CONTAINING PROTEIN 6"/>
    <property type="match status" value="1"/>
</dbReference>
<evidence type="ECO:0000313" key="2">
    <source>
        <dbReference type="EMBL" id="CAH2088433.1"/>
    </source>
</evidence>
<dbReference type="InterPro" id="IPR048367">
    <property type="entry name" value="TNP-like_RNaseH_C"/>
</dbReference>
<feature type="domain" description="Transposable element P transposase-like RNase H C-terminal" evidence="1">
    <location>
        <begin position="33"/>
        <end position="67"/>
    </location>
</feature>
<evidence type="ECO:0000313" key="3">
    <source>
        <dbReference type="Proteomes" id="UP001153954"/>
    </source>
</evidence>
<evidence type="ECO:0000259" key="1">
    <source>
        <dbReference type="Pfam" id="PF21789"/>
    </source>
</evidence>
<organism evidence="2 3">
    <name type="scientific">Euphydryas editha</name>
    <name type="common">Edith's checkerspot</name>
    <dbReference type="NCBI Taxonomy" id="104508"/>
    <lineage>
        <taxon>Eukaryota</taxon>
        <taxon>Metazoa</taxon>
        <taxon>Ecdysozoa</taxon>
        <taxon>Arthropoda</taxon>
        <taxon>Hexapoda</taxon>
        <taxon>Insecta</taxon>
        <taxon>Pterygota</taxon>
        <taxon>Neoptera</taxon>
        <taxon>Endopterygota</taxon>
        <taxon>Lepidoptera</taxon>
        <taxon>Glossata</taxon>
        <taxon>Ditrysia</taxon>
        <taxon>Papilionoidea</taxon>
        <taxon>Nymphalidae</taxon>
        <taxon>Nymphalinae</taxon>
        <taxon>Euphydryas</taxon>
    </lineage>
</organism>
<gene>
    <name evidence="2" type="ORF">EEDITHA_LOCUS4594</name>
</gene>
<proteinExistence type="predicted"/>
<sequence>MKVRLATQLLKSLKTLYQNIVEEKKIMNYISTYRLSQDHLELFFGVIRKHGGYNNNPKVLQFRAAYKKTLNHLELRSSFTGNCIPLDNFNILHKSSTEIINNTTHMNRNDDEQYEILAATHCLESDIEAENNCQIFASM</sequence>
<dbReference type="Proteomes" id="UP001153954">
    <property type="component" value="Unassembled WGS sequence"/>
</dbReference>